<dbReference type="InterPro" id="IPR012910">
    <property type="entry name" value="Plug_dom"/>
</dbReference>
<gene>
    <name evidence="14" type="ORF">E6G99_12235</name>
</gene>
<feature type="domain" description="TonB-dependent receptor-like beta-barrel" evidence="12">
    <location>
        <begin position="166"/>
        <end position="499"/>
    </location>
</feature>
<keyword evidence="8 14" id="KW-0675">Receptor</keyword>
<dbReference type="PANTHER" id="PTHR30069">
    <property type="entry name" value="TONB-DEPENDENT OUTER MEMBRANE RECEPTOR"/>
    <property type="match status" value="1"/>
</dbReference>
<dbReference type="Gene3D" id="2.40.170.20">
    <property type="entry name" value="TonB-dependent receptor, beta-barrel domain"/>
    <property type="match status" value="1"/>
</dbReference>
<sequence length="526" mass="55769">LQFVAEVGMRVQGGLGALSLPSIRGSGPNQVLVLVDGIPVNSVMQGLFDLSTLSTAEVDRVEILRGPFSAIYGGQALGGVINVITSTAPGVELGVRRGDLSTDGVSGRWSAVDGRVMIAGDRFSSAGFRPNSDVTSTTLIGKTMWEAAAGSEQTLTINHFQNALGVPGSTAFPSPQARQDEARTIVSTGWHRESTDGQWTALGYWWSDDLMFVDPGSSVDSRVATQVFGMNVQRTIALSSDGVQVYGAEAQSQALEDNGPVGTRQATVGGLYVMDERQLSQRTLLSAGLRYDLHSIYGGQLNPRLGIVHIIREGLQLRAGIGRTFRGPSFSELYFAPFNNPNLRPESAWSADLGVTWRTPGGLEVRSSLFALAATDMIRPDSSFVPQNIARATITGGSLELAGRLSSHLGGVINVTATRAVDESTGEQLLRVPFLTASAALHAQVAGGTLSALATYVGNRPDIDPASFVRVDMPGYLVTNLRFVLGAPEGGQWQIGVANVGDVQYEPIAGYPAPGRTVFIAFAERF</sequence>
<feature type="non-terminal residue" evidence="14">
    <location>
        <position position="1"/>
    </location>
</feature>
<evidence type="ECO:0000313" key="15">
    <source>
        <dbReference type="Proteomes" id="UP000318661"/>
    </source>
</evidence>
<dbReference type="PANTHER" id="PTHR30069:SF29">
    <property type="entry name" value="HEMOGLOBIN AND HEMOGLOBIN-HAPTOGLOBIN-BINDING PROTEIN 1-RELATED"/>
    <property type="match status" value="1"/>
</dbReference>
<protein>
    <submittedName>
        <fullName evidence="14">TonB-dependent receptor</fullName>
    </submittedName>
</protein>
<evidence type="ECO:0000256" key="4">
    <source>
        <dbReference type="ARBA" id="ARBA00022692"/>
    </source>
</evidence>
<dbReference type="CDD" id="cd01347">
    <property type="entry name" value="ligand_gated_channel"/>
    <property type="match status" value="1"/>
</dbReference>
<dbReference type="Pfam" id="PF07715">
    <property type="entry name" value="Plug"/>
    <property type="match status" value="1"/>
</dbReference>
<keyword evidence="6 11" id="KW-0798">TonB box</keyword>
<dbReference type="Gene3D" id="2.170.130.10">
    <property type="entry name" value="TonB-dependent receptor, plug domain"/>
    <property type="match status" value="1"/>
</dbReference>
<dbReference type="InterPro" id="IPR039426">
    <property type="entry name" value="TonB-dep_rcpt-like"/>
</dbReference>
<comment type="caution">
    <text evidence="14">The sequence shown here is derived from an EMBL/GenBank/DDBJ whole genome shotgun (WGS) entry which is preliminary data.</text>
</comment>
<evidence type="ECO:0000256" key="1">
    <source>
        <dbReference type="ARBA" id="ARBA00004571"/>
    </source>
</evidence>
<evidence type="ECO:0000256" key="9">
    <source>
        <dbReference type="ARBA" id="ARBA00023237"/>
    </source>
</evidence>
<comment type="subcellular location">
    <subcellularLocation>
        <location evidence="1 10">Cell outer membrane</location>
        <topology evidence="1 10">Multi-pass membrane protein</topology>
    </subcellularLocation>
</comment>
<dbReference type="Proteomes" id="UP000318661">
    <property type="component" value="Unassembled WGS sequence"/>
</dbReference>
<dbReference type="PROSITE" id="PS52016">
    <property type="entry name" value="TONB_DEPENDENT_REC_3"/>
    <property type="match status" value="1"/>
</dbReference>
<dbReference type="AlphaFoldDB" id="A0A537L2W1"/>
<dbReference type="GO" id="GO:0015344">
    <property type="term" value="F:siderophore uptake transmembrane transporter activity"/>
    <property type="evidence" value="ECO:0007669"/>
    <property type="project" value="TreeGrafter"/>
</dbReference>
<accession>A0A537L2W1</accession>
<reference evidence="14 15" key="1">
    <citation type="journal article" date="2019" name="Nat. Microbiol.">
        <title>Mediterranean grassland soil C-N compound turnover is dependent on rainfall and depth, and is mediated by genomically divergent microorganisms.</title>
        <authorList>
            <person name="Diamond S."/>
            <person name="Andeer P.F."/>
            <person name="Li Z."/>
            <person name="Crits-Christoph A."/>
            <person name="Burstein D."/>
            <person name="Anantharaman K."/>
            <person name="Lane K.R."/>
            <person name="Thomas B.C."/>
            <person name="Pan C."/>
            <person name="Northen T.R."/>
            <person name="Banfield J.F."/>
        </authorList>
    </citation>
    <scope>NUCLEOTIDE SEQUENCE [LARGE SCALE GENOMIC DNA]</scope>
    <source>
        <strain evidence="14">NP_2</strain>
    </source>
</reference>
<proteinExistence type="inferred from homology"/>
<organism evidence="14 15">
    <name type="scientific">Candidatus Segetimicrobium genomatis</name>
    <dbReference type="NCBI Taxonomy" id="2569760"/>
    <lineage>
        <taxon>Bacteria</taxon>
        <taxon>Bacillati</taxon>
        <taxon>Candidatus Sysuimicrobiota</taxon>
        <taxon>Candidatus Sysuimicrobiia</taxon>
        <taxon>Candidatus Sysuimicrobiales</taxon>
        <taxon>Candidatus Segetimicrobiaceae</taxon>
        <taxon>Candidatus Segetimicrobium</taxon>
    </lineage>
</organism>
<evidence type="ECO:0000256" key="3">
    <source>
        <dbReference type="ARBA" id="ARBA00022452"/>
    </source>
</evidence>
<keyword evidence="5" id="KW-0732">Signal</keyword>
<keyword evidence="2 10" id="KW-0813">Transport</keyword>
<dbReference type="EMBL" id="VBAJ01000306">
    <property type="protein sequence ID" value="TMJ02323.1"/>
    <property type="molecule type" value="Genomic_DNA"/>
</dbReference>
<comment type="similarity">
    <text evidence="10 11">Belongs to the TonB-dependent receptor family.</text>
</comment>
<dbReference type="SUPFAM" id="SSF56935">
    <property type="entry name" value="Porins"/>
    <property type="match status" value="1"/>
</dbReference>
<dbReference type="GO" id="GO:0044718">
    <property type="term" value="P:siderophore transmembrane transport"/>
    <property type="evidence" value="ECO:0007669"/>
    <property type="project" value="TreeGrafter"/>
</dbReference>
<dbReference type="InterPro" id="IPR036942">
    <property type="entry name" value="Beta-barrel_TonB_sf"/>
</dbReference>
<keyword evidence="7 10" id="KW-0472">Membrane</keyword>
<evidence type="ECO:0000256" key="5">
    <source>
        <dbReference type="ARBA" id="ARBA00022729"/>
    </source>
</evidence>
<evidence type="ECO:0000256" key="8">
    <source>
        <dbReference type="ARBA" id="ARBA00023170"/>
    </source>
</evidence>
<evidence type="ECO:0000256" key="7">
    <source>
        <dbReference type="ARBA" id="ARBA00023136"/>
    </source>
</evidence>
<evidence type="ECO:0000259" key="12">
    <source>
        <dbReference type="Pfam" id="PF00593"/>
    </source>
</evidence>
<dbReference type="Pfam" id="PF00593">
    <property type="entry name" value="TonB_dep_Rec_b-barrel"/>
    <property type="match status" value="1"/>
</dbReference>
<evidence type="ECO:0000259" key="13">
    <source>
        <dbReference type="Pfam" id="PF07715"/>
    </source>
</evidence>
<name>A0A537L2W1_9BACT</name>
<evidence type="ECO:0000313" key="14">
    <source>
        <dbReference type="EMBL" id="TMJ02323.1"/>
    </source>
</evidence>
<evidence type="ECO:0000256" key="10">
    <source>
        <dbReference type="PROSITE-ProRule" id="PRU01360"/>
    </source>
</evidence>
<dbReference type="InterPro" id="IPR037066">
    <property type="entry name" value="Plug_dom_sf"/>
</dbReference>
<feature type="domain" description="TonB-dependent receptor plug" evidence="13">
    <location>
        <begin position="2"/>
        <end position="80"/>
    </location>
</feature>
<evidence type="ECO:0000256" key="11">
    <source>
        <dbReference type="RuleBase" id="RU003357"/>
    </source>
</evidence>
<keyword evidence="4 10" id="KW-0812">Transmembrane</keyword>
<keyword evidence="3 10" id="KW-1134">Transmembrane beta strand</keyword>
<dbReference type="GO" id="GO:0009279">
    <property type="term" value="C:cell outer membrane"/>
    <property type="evidence" value="ECO:0007669"/>
    <property type="project" value="UniProtKB-SubCell"/>
</dbReference>
<keyword evidence="9 10" id="KW-0998">Cell outer membrane</keyword>
<dbReference type="InterPro" id="IPR000531">
    <property type="entry name" value="Beta-barrel_TonB"/>
</dbReference>
<evidence type="ECO:0000256" key="2">
    <source>
        <dbReference type="ARBA" id="ARBA00022448"/>
    </source>
</evidence>
<evidence type="ECO:0000256" key="6">
    <source>
        <dbReference type="ARBA" id="ARBA00023077"/>
    </source>
</evidence>